<dbReference type="InterPro" id="IPR023186">
    <property type="entry name" value="IUNH"/>
</dbReference>
<sequence>MKVLLFCDPGIDDSLAIIYALQHPQIELLGIVTSYGNVSKKQATLNAAYLAGLAGRSDIPIISGAEFPLSGENIIYYPEIHGPDGLGPIRPPSTIQGNYQGFMYLYKVIEDHLNEMVIIDVGRSTSLAAAFNLNRNLMEKVSRVYLMGGAFLTPGNVTPLAEANFHGDPIAANVVLKYAKEVIISPLNITNQAIVTREVASYIYSAAHSVFKELIPPITEYYAAYYRKMNPGMRGAPVHDVMPFYHLLNPSFVITKERKVTVLTCEDGRGTSVADLRNSSKNDGSRRHIGLQFDYRHFISDFIKTMTV</sequence>
<keyword evidence="1 4" id="KW-0378">Hydrolase</keyword>
<dbReference type="GO" id="GO:0016798">
    <property type="term" value="F:hydrolase activity, acting on glycosyl bonds"/>
    <property type="evidence" value="ECO:0007669"/>
    <property type="project" value="UniProtKB-KW"/>
</dbReference>
<dbReference type="PANTHER" id="PTHR12304">
    <property type="entry name" value="INOSINE-URIDINE PREFERRING NUCLEOSIDE HYDROLASE"/>
    <property type="match status" value="1"/>
</dbReference>
<dbReference type="Pfam" id="PF01156">
    <property type="entry name" value="IU_nuc_hydro"/>
    <property type="match status" value="1"/>
</dbReference>
<name>A0ABZ2NK98_9BACI</name>
<protein>
    <submittedName>
        <fullName evidence="4">Nucleoside hydrolase</fullName>
        <ecNumber evidence="4">3.2.2.-</ecNumber>
    </submittedName>
</protein>
<evidence type="ECO:0000256" key="1">
    <source>
        <dbReference type="ARBA" id="ARBA00022801"/>
    </source>
</evidence>
<dbReference type="Gene3D" id="3.90.245.10">
    <property type="entry name" value="Ribonucleoside hydrolase-like"/>
    <property type="match status" value="1"/>
</dbReference>
<dbReference type="InterPro" id="IPR001910">
    <property type="entry name" value="Inosine/uridine_hydrolase_dom"/>
</dbReference>
<reference evidence="4 5" key="1">
    <citation type="submission" date="2024-02" db="EMBL/GenBank/DDBJ databases">
        <title>Seven novel Bacillus-like species.</title>
        <authorList>
            <person name="Liu G."/>
        </authorList>
    </citation>
    <scope>NUCLEOTIDE SEQUENCE [LARGE SCALE GENOMIC DNA]</scope>
    <source>
        <strain evidence="4 5">FJAT-52054</strain>
    </source>
</reference>
<dbReference type="InterPro" id="IPR036452">
    <property type="entry name" value="Ribo_hydro-like"/>
</dbReference>
<organism evidence="4 5">
    <name type="scientific">Metabacillus sediminis</name>
    <dbReference type="NCBI Taxonomy" id="3117746"/>
    <lineage>
        <taxon>Bacteria</taxon>
        <taxon>Bacillati</taxon>
        <taxon>Bacillota</taxon>
        <taxon>Bacilli</taxon>
        <taxon>Bacillales</taxon>
        <taxon>Bacillaceae</taxon>
        <taxon>Metabacillus</taxon>
    </lineage>
</organism>
<dbReference type="Proteomes" id="UP001377337">
    <property type="component" value="Chromosome"/>
</dbReference>
<evidence type="ECO:0000256" key="2">
    <source>
        <dbReference type="ARBA" id="ARBA00023295"/>
    </source>
</evidence>
<evidence type="ECO:0000259" key="3">
    <source>
        <dbReference type="Pfam" id="PF01156"/>
    </source>
</evidence>
<dbReference type="CDD" id="cd00455">
    <property type="entry name" value="nuc_hydro"/>
    <property type="match status" value="1"/>
</dbReference>
<keyword evidence="2 4" id="KW-0326">Glycosidase</keyword>
<feature type="domain" description="Inosine/uridine-preferring nucleoside hydrolase" evidence="3">
    <location>
        <begin position="3"/>
        <end position="298"/>
    </location>
</feature>
<dbReference type="RefSeq" id="WP_035405591.1">
    <property type="nucleotide sequence ID" value="NZ_CP147407.1"/>
</dbReference>
<dbReference type="EC" id="3.2.2.-" evidence="4"/>
<evidence type="ECO:0000313" key="4">
    <source>
        <dbReference type="EMBL" id="WXB97937.1"/>
    </source>
</evidence>
<keyword evidence="5" id="KW-1185">Reference proteome</keyword>
<dbReference type="SUPFAM" id="SSF53590">
    <property type="entry name" value="Nucleoside hydrolase"/>
    <property type="match status" value="1"/>
</dbReference>
<evidence type="ECO:0000313" key="5">
    <source>
        <dbReference type="Proteomes" id="UP001377337"/>
    </source>
</evidence>
<accession>A0ABZ2NK98</accession>
<proteinExistence type="predicted"/>
<dbReference type="EMBL" id="CP147407">
    <property type="protein sequence ID" value="WXB97937.1"/>
    <property type="molecule type" value="Genomic_DNA"/>
</dbReference>
<gene>
    <name evidence="4" type="ORF">WCV65_05525</name>
</gene>
<dbReference type="PANTHER" id="PTHR12304:SF4">
    <property type="entry name" value="URIDINE NUCLEOSIDASE"/>
    <property type="match status" value="1"/>
</dbReference>